<keyword evidence="3" id="KW-1185">Reference proteome</keyword>
<proteinExistence type="predicted"/>
<gene>
    <name evidence="2" type="ORF">Ari01nite_69380</name>
</gene>
<protein>
    <submittedName>
        <fullName evidence="2">Reductase</fullName>
    </submittedName>
</protein>
<accession>A0A919MXY0</accession>
<name>A0A919MXY0_9ACTN</name>
<dbReference type="InterPro" id="IPR001509">
    <property type="entry name" value="Epimerase_deHydtase"/>
</dbReference>
<dbReference type="Proteomes" id="UP000636960">
    <property type="component" value="Unassembled WGS sequence"/>
</dbReference>
<organism evidence="2 3">
    <name type="scientific">Paractinoplanes rishiriensis</name>
    <dbReference type="NCBI Taxonomy" id="1050105"/>
    <lineage>
        <taxon>Bacteria</taxon>
        <taxon>Bacillati</taxon>
        <taxon>Actinomycetota</taxon>
        <taxon>Actinomycetes</taxon>
        <taxon>Micromonosporales</taxon>
        <taxon>Micromonosporaceae</taxon>
        <taxon>Paractinoplanes</taxon>
    </lineage>
</organism>
<evidence type="ECO:0000313" key="3">
    <source>
        <dbReference type="Proteomes" id="UP000636960"/>
    </source>
</evidence>
<dbReference type="InterPro" id="IPR036291">
    <property type="entry name" value="NAD(P)-bd_dom_sf"/>
</dbReference>
<sequence>MQLPVPRGEVVRILVLGGSWFVGRTLVESAVARGHDVTVYNRGRSPAALPDGVRHVKGDRESAADLKSLLQEGPWDAAVDVSGSVPAVVGRSAELLAPATGHYTFVSTISAYRDWPHAPVDEDSPLWDGYPDLDPVTRQWDPDAYGPLKVGCEMACERAFGKERLLILRPHVVLGPREYVGRLQWWLTRIHRGGDILVPAPDRGIQPVDVRDLSLFLLERVENLDNGVYNVAPKMGEATFGDMLNACADAVGVTNWPIIFVWVDEDWLTSRGVTEWTELPLWRNAAAPWSMRTDRAHAAGLRCRPLTRTVADTWAWLRRGGRPVEHERFSEHGINPAREQMLLKRWLTEHPQS</sequence>
<dbReference type="RefSeq" id="WP_369076778.1">
    <property type="nucleotide sequence ID" value="NZ_BOMV01000073.1"/>
</dbReference>
<feature type="domain" description="NAD-dependent epimerase/dehydratase" evidence="1">
    <location>
        <begin position="13"/>
        <end position="86"/>
    </location>
</feature>
<comment type="caution">
    <text evidence="2">The sequence shown here is derived from an EMBL/GenBank/DDBJ whole genome shotgun (WGS) entry which is preliminary data.</text>
</comment>
<dbReference type="Pfam" id="PF01370">
    <property type="entry name" value="Epimerase"/>
    <property type="match status" value="1"/>
</dbReference>
<reference evidence="2" key="1">
    <citation type="submission" date="2021-01" db="EMBL/GenBank/DDBJ databases">
        <title>Whole genome shotgun sequence of Actinoplanes rishiriensis NBRC 108556.</title>
        <authorList>
            <person name="Komaki H."/>
            <person name="Tamura T."/>
        </authorList>
    </citation>
    <scope>NUCLEOTIDE SEQUENCE</scope>
    <source>
        <strain evidence="2">NBRC 108556</strain>
    </source>
</reference>
<dbReference type="AlphaFoldDB" id="A0A919MXY0"/>
<dbReference type="EMBL" id="BOMV01000073">
    <property type="protein sequence ID" value="GIE99473.1"/>
    <property type="molecule type" value="Genomic_DNA"/>
</dbReference>
<evidence type="ECO:0000259" key="1">
    <source>
        <dbReference type="Pfam" id="PF01370"/>
    </source>
</evidence>
<evidence type="ECO:0000313" key="2">
    <source>
        <dbReference type="EMBL" id="GIE99473.1"/>
    </source>
</evidence>
<dbReference type="SUPFAM" id="SSF51735">
    <property type="entry name" value="NAD(P)-binding Rossmann-fold domains"/>
    <property type="match status" value="1"/>
</dbReference>
<dbReference type="Gene3D" id="3.40.50.720">
    <property type="entry name" value="NAD(P)-binding Rossmann-like Domain"/>
    <property type="match status" value="1"/>
</dbReference>